<organism evidence="2 3">
    <name type="scientific">Plectus sambesii</name>
    <dbReference type="NCBI Taxonomy" id="2011161"/>
    <lineage>
        <taxon>Eukaryota</taxon>
        <taxon>Metazoa</taxon>
        <taxon>Ecdysozoa</taxon>
        <taxon>Nematoda</taxon>
        <taxon>Chromadorea</taxon>
        <taxon>Plectida</taxon>
        <taxon>Plectina</taxon>
        <taxon>Plectoidea</taxon>
        <taxon>Plectidae</taxon>
        <taxon>Plectus</taxon>
    </lineage>
</organism>
<evidence type="ECO:0000313" key="2">
    <source>
        <dbReference type="Proteomes" id="UP000887566"/>
    </source>
</evidence>
<dbReference type="InterPro" id="IPR016187">
    <property type="entry name" value="CTDL_fold"/>
</dbReference>
<dbReference type="SMART" id="SM00034">
    <property type="entry name" value="CLECT"/>
    <property type="match status" value="1"/>
</dbReference>
<dbReference type="Pfam" id="PF00059">
    <property type="entry name" value="Lectin_C"/>
    <property type="match status" value="1"/>
</dbReference>
<protein>
    <submittedName>
        <fullName evidence="3">C-type lectin domain-containing protein</fullName>
    </submittedName>
</protein>
<dbReference type="SUPFAM" id="SSF56436">
    <property type="entry name" value="C-type lectin-like"/>
    <property type="match status" value="1"/>
</dbReference>
<proteinExistence type="predicted"/>
<accession>A0A914XII3</accession>
<dbReference type="PROSITE" id="PS50041">
    <property type="entry name" value="C_TYPE_LECTIN_2"/>
    <property type="match status" value="1"/>
</dbReference>
<dbReference type="Gene3D" id="3.10.100.10">
    <property type="entry name" value="Mannose-Binding Protein A, subunit A"/>
    <property type="match status" value="1"/>
</dbReference>
<sequence>MPGYYGSLIHEINGDNLDSIEALMATAQVTEVWIGLQKVMNDTKTNEKVWKYTSLARLDQATGTLLWGQDYPQFNSFAAYKANFGLTDHINALQFSFICQYDHDSEHAISAVESWCNENQTALSAYYDGSCFVFNTTVGVYSRSACPPVPGLIENMAHFTDVLRWNIRVDLFQTFGEAISYNLGYFGLWSGLEQIKSNSNDNNLEEPDKSWFWATPQGQKNNVTDFQDKCLRSPNPSTFFSSCFTLNRNMADFQTAKSQCIEFENGHLARIDTIQLAEFLSYNLWAKSGLPTDMLLYTGLNKQWAYAGHNGTGYELTGDWESINNETQIFENCAVMDASGRIIMSDCETSQWFICQYPDPNGSQQPDANYKTTQELLYWHP</sequence>
<reference evidence="3" key="1">
    <citation type="submission" date="2022-11" db="UniProtKB">
        <authorList>
            <consortium name="WormBaseParasite"/>
        </authorList>
    </citation>
    <scope>IDENTIFICATION</scope>
</reference>
<keyword evidence="2" id="KW-1185">Reference proteome</keyword>
<dbReference type="Proteomes" id="UP000887566">
    <property type="component" value="Unplaced"/>
</dbReference>
<dbReference type="InterPro" id="IPR016186">
    <property type="entry name" value="C-type_lectin-like/link_sf"/>
</dbReference>
<dbReference type="AlphaFoldDB" id="A0A914XII3"/>
<name>A0A914XII3_9BILA</name>
<evidence type="ECO:0000259" key="1">
    <source>
        <dbReference type="PROSITE" id="PS50041"/>
    </source>
</evidence>
<dbReference type="InterPro" id="IPR001304">
    <property type="entry name" value="C-type_lectin-like"/>
</dbReference>
<evidence type="ECO:0000313" key="3">
    <source>
        <dbReference type="WBParaSite" id="PSAMB.scaffold794size41289.g8774.t1"/>
    </source>
</evidence>
<dbReference type="CDD" id="cd00037">
    <property type="entry name" value="CLECT"/>
    <property type="match status" value="1"/>
</dbReference>
<dbReference type="WBParaSite" id="PSAMB.scaffold794size41289.g8774.t1">
    <property type="protein sequence ID" value="PSAMB.scaffold794size41289.g8774.t1"/>
    <property type="gene ID" value="PSAMB.scaffold794size41289.g8774"/>
</dbReference>
<feature type="domain" description="C-type lectin" evidence="1">
    <location>
        <begin position="239"/>
        <end position="356"/>
    </location>
</feature>